<proteinExistence type="predicted"/>
<keyword evidence="1" id="KW-0732">Signal</keyword>
<accession>A0A224Y306</accession>
<evidence type="ECO:0000313" key="2">
    <source>
        <dbReference type="EMBL" id="JAW15490.1"/>
    </source>
</evidence>
<feature type="signal peptide" evidence="1">
    <location>
        <begin position="1"/>
        <end position="26"/>
    </location>
</feature>
<sequence>MHIVIFCGKLQILLFIVKTTNNITQAKTPTMLRSNSKRSKEGIKSSGDKFDTDTIFAEINIKGADINVQATIALAIKSTSRA</sequence>
<dbReference type="AlphaFoldDB" id="A0A224Y306"/>
<organism evidence="2">
    <name type="scientific">Panstrongylus lignarius</name>
    <dbReference type="NCBI Taxonomy" id="156445"/>
    <lineage>
        <taxon>Eukaryota</taxon>
        <taxon>Metazoa</taxon>
        <taxon>Ecdysozoa</taxon>
        <taxon>Arthropoda</taxon>
        <taxon>Hexapoda</taxon>
        <taxon>Insecta</taxon>
        <taxon>Pterygota</taxon>
        <taxon>Neoptera</taxon>
        <taxon>Paraneoptera</taxon>
        <taxon>Hemiptera</taxon>
        <taxon>Heteroptera</taxon>
        <taxon>Panheteroptera</taxon>
        <taxon>Cimicomorpha</taxon>
        <taxon>Reduviidae</taxon>
        <taxon>Triatominae</taxon>
        <taxon>Panstrongylus</taxon>
    </lineage>
</organism>
<feature type="chain" id="PRO_5012081601" evidence="1">
    <location>
        <begin position="27"/>
        <end position="82"/>
    </location>
</feature>
<dbReference type="EMBL" id="GFTR01000936">
    <property type="protein sequence ID" value="JAW15490.1"/>
    <property type="molecule type" value="Transcribed_RNA"/>
</dbReference>
<protein>
    <submittedName>
        <fullName evidence="2">Putative secreted protein</fullName>
    </submittedName>
</protein>
<reference evidence="2" key="1">
    <citation type="journal article" date="2018" name="PLoS Negl. Trop. Dis.">
        <title>An insight into the salivary gland and fat body transcriptome of Panstrongylus lignarius (Hemiptera: Heteroptera), the main vector of Chagas disease in Peru.</title>
        <authorList>
            <person name="Nevoa J.C."/>
            <person name="Mendes M.T."/>
            <person name="da Silva M.V."/>
            <person name="Soares S.C."/>
            <person name="Oliveira C.J.F."/>
            <person name="Ribeiro J.M.C."/>
        </authorList>
    </citation>
    <scope>NUCLEOTIDE SEQUENCE</scope>
</reference>
<evidence type="ECO:0000256" key="1">
    <source>
        <dbReference type="SAM" id="SignalP"/>
    </source>
</evidence>
<name>A0A224Y306_9HEMI</name>